<dbReference type="PATRIC" id="fig|1422.17.peg.2450"/>
<reference evidence="1 2" key="1">
    <citation type="submission" date="2016-01" db="EMBL/GenBank/DDBJ databases">
        <title>Draft Genome Sequences of Seven Thermophilic Sporeformers Isolated from Foods.</title>
        <authorList>
            <person name="Berendsen E.M."/>
            <person name="Wells-Bennik M.H."/>
            <person name="Krawcyk A.O."/>
            <person name="De Jong A."/>
            <person name="Holsappel S."/>
            <person name="Eijlander R.T."/>
            <person name="Kuipers O.P."/>
        </authorList>
    </citation>
    <scope>NUCLEOTIDE SEQUENCE [LARGE SCALE GENOMIC DNA]</scope>
    <source>
        <strain evidence="1 2">B4114</strain>
    </source>
</reference>
<dbReference type="EMBL" id="LQYY01000004">
    <property type="protein sequence ID" value="KYD35331.1"/>
    <property type="molecule type" value="Genomic_DNA"/>
</dbReference>
<accession>A0A150NF53</accession>
<gene>
    <name evidence="1" type="ORF">B4114_1207</name>
</gene>
<organism evidence="1 2">
    <name type="scientific">Geobacillus stearothermophilus</name>
    <name type="common">Bacillus stearothermophilus</name>
    <dbReference type="NCBI Taxonomy" id="1422"/>
    <lineage>
        <taxon>Bacteria</taxon>
        <taxon>Bacillati</taxon>
        <taxon>Bacillota</taxon>
        <taxon>Bacilli</taxon>
        <taxon>Bacillales</taxon>
        <taxon>Anoxybacillaceae</taxon>
        <taxon>Geobacillus</taxon>
    </lineage>
</organism>
<dbReference type="Proteomes" id="UP000075517">
    <property type="component" value="Unassembled WGS sequence"/>
</dbReference>
<evidence type="ECO:0000313" key="1">
    <source>
        <dbReference type="EMBL" id="KYD35331.1"/>
    </source>
</evidence>
<comment type="caution">
    <text evidence="1">The sequence shown here is derived from an EMBL/GenBank/DDBJ whole genome shotgun (WGS) entry which is preliminary data.</text>
</comment>
<protein>
    <submittedName>
        <fullName evidence="1">Uncharacterized protein</fullName>
    </submittedName>
</protein>
<sequence>MFIAIVVYTYLMKHDQSVLKEGEYEQITLFDSKHPCPTEMAK</sequence>
<proteinExistence type="predicted"/>
<dbReference type="AlphaFoldDB" id="A0A150NF53"/>
<name>A0A150NF53_GEOSE</name>
<evidence type="ECO:0000313" key="2">
    <source>
        <dbReference type="Proteomes" id="UP000075517"/>
    </source>
</evidence>